<dbReference type="OrthoDB" id="1179726at2"/>
<comment type="caution">
    <text evidence="2">The sequence shown here is derived from an EMBL/GenBank/DDBJ whole genome shotgun (WGS) entry which is preliminary data.</text>
</comment>
<proteinExistence type="predicted"/>
<dbReference type="RefSeq" id="WP_125016788.1">
    <property type="nucleotide sequence ID" value="NZ_RQVQ01000003.1"/>
</dbReference>
<gene>
    <name evidence="2" type="ORF">EG240_01750</name>
</gene>
<evidence type="ECO:0000313" key="3">
    <source>
        <dbReference type="Proteomes" id="UP000275719"/>
    </source>
</evidence>
<sequence>MFTTGQIYFGILFAIVFVAAMIYTYRKDLRLHKTYYKGSSWIFLGFLGFIGLLFVIKLWLKE</sequence>
<evidence type="ECO:0000256" key="1">
    <source>
        <dbReference type="SAM" id="Phobius"/>
    </source>
</evidence>
<name>A0A3P3WC84_9FLAO</name>
<keyword evidence="3" id="KW-1185">Reference proteome</keyword>
<feature type="transmembrane region" description="Helical" evidence="1">
    <location>
        <begin position="38"/>
        <end position="60"/>
    </location>
</feature>
<reference evidence="2 3" key="1">
    <citation type="submission" date="2018-11" db="EMBL/GenBank/DDBJ databases">
        <title>Flavobacterium sp. nov., YIM 102701-2 draft genome.</title>
        <authorList>
            <person name="Li G."/>
            <person name="Jiang Y."/>
        </authorList>
    </citation>
    <scope>NUCLEOTIDE SEQUENCE [LARGE SCALE GENOMIC DNA]</scope>
    <source>
        <strain evidence="2 3">YIM 102701-2</strain>
    </source>
</reference>
<accession>A0A3P3WC84</accession>
<feature type="transmembrane region" description="Helical" evidence="1">
    <location>
        <begin position="6"/>
        <end position="26"/>
    </location>
</feature>
<dbReference type="EMBL" id="RQVQ01000003">
    <property type="protein sequence ID" value="RRJ92765.1"/>
    <property type="molecule type" value="Genomic_DNA"/>
</dbReference>
<keyword evidence="1" id="KW-1133">Transmembrane helix</keyword>
<dbReference type="AlphaFoldDB" id="A0A3P3WC84"/>
<organism evidence="2 3">
    <name type="scientific">Paenimyroides tangerinum</name>
    <dbReference type="NCBI Taxonomy" id="2488728"/>
    <lineage>
        <taxon>Bacteria</taxon>
        <taxon>Pseudomonadati</taxon>
        <taxon>Bacteroidota</taxon>
        <taxon>Flavobacteriia</taxon>
        <taxon>Flavobacteriales</taxon>
        <taxon>Flavobacteriaceae</taxon>
        <taxon>Paenimyroides</taxon>
    </lineage>
</organism>
<protein>
    <submittedName>
        <fullName evidence="2">Uncharacterized protein</fullName>
    </submittedName>
</protein>
<evidence type="ECO:0000313" key="2">
    <source>
        <dbReference type="EMBL" id="RRJ92765.1"/>
    </source>
</evidence>
<dbReference type="Proteomes" id="UP000275719">
    <property type="component" value="Unassembled WGS sequence"/>
</dbReference>
<keyword evidence="1" id="KW-0812">Transmembrane</keyword>
<keyword evidence="1" id="KW-0472">Membrane</keyword>